<dbReference type="Proteomes" id="UP001066276">
    <property type="component" value="Chromosome 1_1"/>
</dbReference>
<sequence>MRQTTRRWQDPDQLRHPDPLRHPDQRRQDLDPPRHPDQLKHLDQQQQDPDQRQPQHHQLLARRRHRSRRQSSLGPGQAQGRA</sequence>
<gene>
    <name evidence="2" type="ORF">NDU88_003903</name>
</gene>
<dbReference type="EMBL" id="JANPWB010000001">
    <property type="protein sequence ID" value="KAJ1216299.1"/>
    <property type="molecule type" value="Genomic_DNA"/>
</dbReference>
<keyword evidence="3" id="KW-1185">Reference proteome</keyword>
<dbReference type="AlphaFoldDB" id="A0AAV7WSK0"/>
<feature type="compositionally biased region" description="Basic residues" evidence="1">
    <location>
        <begin position="59"/>
        <end position="69"/>
    </location>
</feature>
<evidence type="ECO:0000256" key="1">
    <source>
        <dbReference type="SAM" id="MobiDB-lite"/>
    </source>
</evidence>
<accession>A0AAV7WSK0</accession>
<proteinExistence type="predicted"/>
<reference evidence="2" key="1">
    <citation type="journal article" date="2022" name="bioRxiv">
        <title>Sequencing and chromosome-scale assembly of the giantPleurodeles waltlgenome.</title>
        <authorList>
            <person name="Brown T."/>
            <person name="Elewa A."/>
            <person name="Iarovenko S."/>
            <person name="Subramanian E."/>
            <person name="Araus A.J."/>
            <person name="Petzold A."/>
            <person name="Susuki M."/>
            <person name="Suzuki K.-i.T."/>
            <person name="Hayashi T."/>
            <person name="Toyoda A."/>
            <person name="Oliveira C."/>
            <person name="Osipova E."/>
            <person name="Leigh N.D."/>
            <person name="Simon A."/>
            <person name="Yun M.H."/>
        </authorList>
    </citation>
    <scope>NUCLEOTIDE SEQUENCE</scope>
    <source>
        <strain evidence="2">20211129_DDA</strain>
        <tissue evidence="2">Liver</tissue>
    </source>
</reference>
<comment type="caution">
    <text evidence="2">The sequence shown here is derived from an EMBL/GenBank/DDBJ whole genome shotgun (WGS) entry which is preliminary data.</text>
</comment>
<evidence type="ECO:0000313" key="3">
    <source>
        <dbReference type="Proteomes" id="UP001066276"/>
    </source>
</evidence>
<organism evidence="2 3">
    <name type="scientific">Pleurodeles waltl</name>
    <name type="common">Iberian ribbed newt</name>
    <dbReference type="NCBI Taxonomy" id="8319"/>
    <lineage>
        <taxon>Eukaryota</taxon>
        <taxon>Metazoa</taxon>
        <taxon>Chordata</taxon>
        <taxon>Craniata</taxon>
        <taxon>Vertebrata</taxon>
        <taxon>Euteleostomi</taxon>
        <taxon>Amphibia</taxon>
        <taxon>Batrachia</taxon>
        <taxon>Caudata</taxon>
        <taxon>Salamandroidea</taxon>
        <taxon>Salamandridae</taxon>
        <taxon>Pleurodelinae</taxon>
        <taxon>Pleurodeles</taxon>
    </lineage>
</organism>
<evidence type="ECO:0000313" key="2">
    <source>
        <dbReference type="EMBL" id="KAJ1216299.1"/>
    </source>
</evidence>
<protein>
    <submittedName>
        <fullName evidence="2">Uncharacterized protein</fullName>
    </submittedName>
</protein>
<feature type="region of interest" description="Disordered" evidence="1">
    <location>
        <begin position="1"/>
        <end position="82"/>
    </location>
</feature>
<feature type="compositionally biased region" description="Basic and acidic residues" evidence="1">
    <location>
        <begin position="7"/>
        <end position="53"/>
    </location>
</feature>
<name>A0AAV7WSK0_PLEWA</name>